<keyword evidence="2" id="KW-1185">Reference proteome</keyword>
<gene>
    <name evidence="1" type="ORF">DYP60_13130</name>
</gene>
<organism evidence="1 2">
    <name type="scientific">Sphaerochaeta halotolerans</name>
    <dbReference type="NCBI Taxonomy" id="2293840"/>
    <lineage>
        <taxon>Bacteria</taxon>
        <taxon>Pseudomonadati</taxon>
        <taxon>Spirochaetota</taxon>
        <taxon>Spirochaetia</taxon>
        <taxon>Spirochaetales</taxon>
        <taxon>Sphaerochaetaceae</taxon>
        <taxon>Sphaerochaeta</taxon>
    </lineage>
</organism>
<evidence type="ECO:0000313" key="1">
    <source>
        <dbReference type="EMBL" id="RFU93750.1"/>
    </source>
</evidence>
<reference evidence="2" key="1">
    <citation type="submission" date="2018-08" db="EMBL/GenBank/DDBJ databases">
        <authorList>
            <person name="Grouzdev D.S."/>
            <person name="Krutkina M.S."/>
        </authorList>
    </citation>
    <scope>NUCLEOTIDE SEQUENCE [LARGE SCALE GENOMIC DNA]</scope>
    <source>
        <strain evidence="2">4-11</strain>
    </source>
</reference>
<accession>A0A372MEX0</accession>
<dbReference type="EMBL" id="QUWK01000020">
    <property type="protein sequence ID" value="RFU93750.1"/>
    <property type="molecule type" value="Genomic_DNA"/>
</dbReference>
<evidence type="ECO:0008006" key="3">
    <source>
        <dbReference type="Google" id="ProtNLM"/>
    </source>
</evidence>
<comment type="caution">
    <text evidence="1">The sequence shown here is derived from an EMBL/GenBank/DDBJ whole genome shotgun (WGS) entry which is preliminary data.</text>
</comment>
<dbReference type="Gene3D" id="3.40.50.10690">
    <property type="entry name" value="putative lor/sdh protein like domains"/>
    <property type="match status" value="1"/>
</dbReference>
<protein>
    <recommendedName>
        <fullName evidence="3">Deoxyhypusine synthase</fullName>
    </recommendedName>
</protein>
<dbReference type="AlphaFoldDB" id="A0A372MEX0"/>
<dbReference type="Proteomes" id="UP000264002">
    <property type="component" value="Unassembled WGS sequence"/>
</dbReference>
<proteinExistence type="predicted"/>
<evidence type="ECO:0000313" key="2">
    <source>
        <dbReference type="Proteomes" id="UP000264002"/>
    </source>
</evidence>
<sequence>MHDVNHSSEAKQSKKVLFDRNSMTYYPLASRKNKVVIESSCVDPATDSVAISEQLQQKTALIADEMVQARNRGAAVMCAFGAHTIKNGMGRLLGNLVQKGWLTHLATNGAGVIHDWEFSYLGQSSEDVRANVQEGKFGTWEETGLYINLALAVGAYEGLGYGESIGAMIVQGGLEIPTRTELEACAISSENSATKRASALDLLDLVADLDESLFGSRLHISHPYASYSAQAMAWEAKVPFTSHPMFGHDIIYTHRANRGAVIGRTAERDFLSYVQSVSNLEGGVYLSVGSAVMSPMIFEKSLSMVRNAGKHVTDCAIHVVDLQEESWDWSKGEPPVDNPAYYLRFMKTFSRMGCNASYLCSDNHAFFVSLYRELEKRS</sequence>
<dbReference type="RefSeq" id="WP_117331473.1">
    <property type="nucleotide sequence ID" value="NZ_QUWK01000020.1"/>
</dbReference>
<reference evidence="1 2" key="2">
    <citation type="submission" date="2018-09" db="EMBL/GenBank/DDBJ databases">
        <title>Genome of Sphaerochaeta halotolerans strain 4-11.</title>
        <authorList>
            <person name="Nazina T.N."/>
            <person name="Sokolova D.S."/>
        </authorList>
    </citation>
    <scope>NUCLEOTIDE SEQUENCE [LARGE SCALE GENOMIC DNA]</scope>
    <source>
        <strain evidence="1 2">4-11</strain>
    </source>
</reference>
<name>A0A372MEX0_9SPIR</name>